<sequence>MVLQQIVKEEYGISAILSANTKTRFNLADELINLGIDINSSNPADGLNIPPLHSTIVQDDLIAFDWLLTNGADAHITYHETGENAFEFLNNTYAKKPTANREKMLVFFE</sequence>
<evidence type="ECO:0000313" key="2">
    <source>
        <dbReference type="Proteomes" id="UP000000593"/>
    </source>
</evidence>
<protein>
    <submittedName>
        <fullName evidence="1">Uncharacterized protein</fullName>
    </submittedName>
</protein>
<proteinExistence type="predicted"/>
<dbReference type="SUPFAM" id="SSF48403">
    <property type="entry name" value="Ankyrin repeat"/>
    <property type="match status" value="1"/>
</dbReference>
<dbReference type="KEGG" id="ppr:PBPRB0083"/>
<dbReference type="AlphaFoldDB" id="Q6LKP7"/>
<organism evidence="1 2">
    <name type="scientific">Photobacterium profundum (strain SS9)</name>
    <dbReference type="NCBI Taxonomy" id="298386"/>
    <lineage>
        <taxon>Bacteria</taxon>
        <taxon>Pseudomonadati</taxon>
        <taxon>Pseudomonadota</taxon>
        <taxon>Gammaproteobacteria</taxon>
        <taxon>Vibrionales</taxon>
        <taxon>Vibrionaceae</taxon>
        <taxon>Photobacterium</taxon>
    </lineage>
</organism>
<name>Q6LKP7_PHOPR</name>
<dbReference type="Gene3D" id="1.25.40.20">
    <property type="entry name" value="Ankyrin repeat-containing domain"/>
    <property type="match status" value="1"/>
</dbReference>
<dbReference type="STRING" id="298386.PBPRB0083"/>
<keyword evidence="2" id="KW-1185">Reference proteome</keyword>
<reference evidence="2" key="1">
    <citation type="journal article" date="2005" name="Science">
        <title>Life at depth: Photobacterium profundum genome sequence and expression analysis.</title>
        <authorList>
            <person name="Vezzi A."/>
            <person name="Campanaro S."/>
            <person name="D'Angelo M."/>
            <person name="Simonato F."/>
            <person name="Vitulo N."/>
            <person name="Lauro F.M."/>
            <person name="Cestaro A."/>
            <person name="Malacrida G."/>
            <person name="Simionati B."/>
            <person name="Cannata N."/>
            <person name="Romualdi C."/>
            <person name="Bartlett D.H."/>
            <person name="Valle G."/>
        </authorList>
    </citation>
    <scope>NUCLEOTIDE SEQUENCE [LARGE SCALE GENOMIC DNA]</scope>
    <source>
        <strain evidence="2">ATCC BAA-1253 / SS9</strain>
    </source>
</reference>
<dbReference type="InterPro" id="IPR036770">
    <property type="entry name" value="Ankyrin_rpt-contain_sf"/>
</dbReference>
<dbReference type="HOGENOM" id="CLU_2181442_0_0_6"/>
<dbReference type="Proteomes" id="UP000000593">
    <property type="component" value="Chromosome 2"/>
</dbReference>
<dbReference type="RefSeq" id="WP_011220186.1">
    <property type="nucleotide sequence ID" value="NC_006371.1"/>
</dbReference>
<gene>
    <name evidence="1" type="ordered locus">PBPRB0083</name>
</gene>
<dbReference type="eggNOG" id="ENOG5031NS3">
    <property type="taxonomic scope" value="Bacteria"/>
</dbReference>
<dbReference type="EMBL" id="CR378675">
    <property type="protein sequence ID" value="CAG21956.1"/>
    <property type="molecule type" value="Genomic_DNA"/>
</dbReference>
<evidence type="ECO:0000313" key="1">
    <source>
        <dbReference type="EMBL" id="CAG21956.1"/>
    </source>
</evidence>
<accession>Q6LKP7</accession>